<accession>A0AAV0ZUV6</accession>
<dbReference type="AlphaFoldDB" id="A0AAV0ZUV6"/>
<keyword evidence="2" id="KW-1185">Reference proteome</keyword>
<dbReference type="EMBL" id="OX451738">
    <property type="protein sequence ID" value="CAI8601732.1"/>
    <property type="molecule type" value="Genomic_DNA"/>
</dbReference>
<sequence length="138" mass="15867">MTDCFTVLSCENRFNIVTICLNKELSNFTSWSIQAFVFEVEDRERISGSAYGGQQDICCTNDLPKLTVCNDGQGCHRPSPMNSNWPEVYGVAFYHAQEINTNANVSLQCLEELFLEEERDFDEHEDSQRDETLIHPKF</sequence>
<name>A0AAV0ZUV6_VICFA</name>
<evidence type="ECO:0000313" key="1">
    <source>
        <dbReference type="EMBL" id="CAI8601732.1"/>
    </source>
</evidence>
<proteinExistence type="predicted"/>
<dbReference type="Proteomes" id="UP001157006">
    <property type="component" value="Chromosome 3"/>
</dbReference>
<gene>
    <name evidence="1" type="ORF">VFH_III008840</name>
</gene>
<protein>
    <submittedName>
        <fullName evidence="1">Uncharacterized protein</fullName>
    </submittedName>
</protein>
<reference evidence="1 2" key="1">
    <citation type="submission" date="2023-01" db="EMBL/GenBank/DDBJ databases">
        <authorList>
            <person name="Kreplak J."/>
        </authorList>
    </citation>
    <scope>NUCLEOTIDE SEQUENCE [LARGE SCALE GENOMIC DNA]</scope>
</reference>
<organism evidence="1 2">
    <name type="scientific">Vicia faba</name>
    <name type="common">Broad bean</name>
    <name type="synonym">Faba vulgaris</name>
    <dbReference type="NCBI Taxonomy" id="3906"/>
    <lineage>
        <taxon>Eukaryota</taxon>
        <taxon>Viridiplantae</taxon>
        <taxon>Streptophyta</taxon>
        <taxon>Embryophyta</taxon>
        <taxon>Tracheophyta</taxon>
        <taxon>Spermatophyta</taxon>
        <taxon>Magnoliopsida</taxon>
        <taxon>eudicotyledons</taxon>
        <taxon>Gunneridae</taxon>
        <taxon>Pentapetalae</taxon>
        <taxon>rosids</taxon>
        <taxon>fabids</taxon>
        <taxon>Fabales</taxon>
        <taxon>Fabaceae</taxon>
        <taxon>Papilionoideae</taxon>
        <taxon>50 kb inversion clade</taxon>
        <taxon>NPAAA clade</taxon>
        <taxon>Hologalegina</taxon>
        <taxon>IRL clade</taxon>
        <taxon>Fabeae</taxon>
        <taxon>Vicia</taxon>
    </lineage>
</organism>
<evidence type="ECO:0000313" key="2">
    <source>
        <dbReference type="Proteomes" id="UP001157006"/>
    </source>
</evidence>